<evidence type="ECO:0000259" key="4">
    <source>
        <dbReference type="Pfam" id="PF02875"/>
    </source>
</evidence>
<evidence type="ECO:0000256" key="1">
    <source>
        <dbReference type="ARBA" id="ARBA00022598"/>
    </source>
</evidence>
<feature type="domain" description="Mur ligase C-terminal" evidence="4">
    <location>
        <begin position="106"/>
        <end position="214"/>
    </location>
</feature>
<name>A0A388TJU5_9BACT</name>
<feature type="non-terminal residue" evidence="6">
    <location>
        <position position="1"/>
    </location>
</feature>
<dbReference type="SUPFAM" id="SSF53623">
    <property type="entry name" value="MurD-like peptide ligases, catalytic domain"/>
    <property type="match status" value="1"/>
</dbReference>
<evidence type="ECO:0000259" key="5">
    <source>
        <dbReference type="Pfam" id="PF08245"/>
    </source>
</evidence>
<evidence type="ECO:0000256" key="3">
    <source>
        <dbReference type="ARBA" id="ARBA00022840"/>
    </source>
</evidence>
<evidence type="ECO:0000313" key="6">
    <source>
        <dbReference type="EMBL" id="GBR77060.1"/>
    </source>
</evidence>
<dbReference type="Gene3D" id="3.40.1190.10">
    <property type="entry name" value="Mur-like, catalytic domain"/>
    <property type="match status" value="1"/>
</dbReference>
<dbReference type="SUPFAM" id="SSF53244">
    <property type="entry name" value="MurD-like peptide ligases, peptide-binding domain"/>
    <property type="match status" value="1"/>
</dbReference>
<comment type="caution">
    <text evidence="6">The sequence shown here is derived from an EMBL/GenBank/DDBJ whole genome shotgun (WGS) entry which is preliminary data.</text>
</comment>
<dbReference type="GO" id="GO:0005524">
    <property type="term" value="F:ATP binding"/>
    <property type="evidence" value="ECO:0007669"/>
    <property type="project" value="UniProtKB-KW"/>
</dbReference>
<dbReference type="PANTHER" id="PTHR43024:SF1">
    <property type="entry name" value="UDP-N-ACETYLMURAMOYL-TRIPEPTIDE--D-ALANYL-D-ALANINE LIGASE"/>
    <property type="match status" value="1"/>
</dbReference>
<keyword evidence="3" id="KW-0067">ATP-binding</keyword>
<evidence type="ECO:0000256" key="2">
    <source>
        <dbReference type="ARBA" id="ARBA00022741"/>
    </source>
</evidence>
<protein>
    <submittedName>
        <fullName evidence="6">UDP-N-acetylmuramoyl-tripeptide--D-alanyl-D-alanine ligase</fullName>
    </submittedName>
</protein>
<dbReference type="Gene3D" id="3.90.190.20">
    <property type="entry name" value="Mur ligase, C-terminal domain"/>
    <property type="match status" value="1"/>
</dbReference>
<dbReference type="InterPro" id="IPR036615">
    <property type="entry name" value="Mur_ligase_C_dom_sf"/>
</dbReference>
<dbReference type="Proteomes" id="UP000275925">
    <property type="component" value="Unassembled WGS sequence"/>
</dbReference>
<dbReference type="Pfam" id="PF02875">
    <property type="entry name" value="Mur_ligase_C"/>
    <property type="match status" value="1"/>
</dbReference>
<keyword evidence="7" id="KW-1185">Reference proteome</keyword>
<dbReference type="InterPro" id="IPR004101">
    <property type="entry name" value="Mur_ligase_C"/>
</dbReference>
<proteinExistence type="predicted"/>
<evidence type="ECO:0000313" key="7">
    <source>
        <dbReference type="Proteomes" id="UP000275925"/>
    </source>
</evidence>
<dbReference type="AlphaFoldDB" id="A0A388TJU5"/>
<keyword evidence="2" id="KW-0547">Nucleotide-binding</keyword>
<dbReference type="GO" id="GO:0016881">
    <property type="term" value="F:acid-amino acid ligase activity"/>
    <property type="evidence" value="ECO:0007669"/>
    <property type="project" value="InterPro"/>
</dbReference>
<feature type="domain" description="Mur ligase central" evidence="5">
    <location>
        <begin position="2"/>
        <end position="75"/>
    </location>
</feature>
<dbReference type="Pfam" id="PF08245">
    <property type="entry name" value="Mur_ligase_M"/>
    <property type="match status" value="1"/>
</dbReference>
<accession>A0A388TJU5</accession>
<dbReference type="InterPro" id="IPR036565">
    <property type="entry name" value="Mur-like_cat_sf"/>
</dbReference>
<dbReference type="PANTHER" id="PTHR43024">
    <property type="entry name" value="UDP-N-ACETYLMURAMOYL-TRIPEPTIDE--D-ALANYL-D-ALANINE LIGASE"/>
    <property type="match status" value="1"/>
</dbReference>
<sequence>ARPTHAIITNIGWTHIELLGDRDNIAAAKAEIIQPGLTIFLNERDDYYAYLAGRAAEQKAKVLTYSGAGLLDSNRAAVTAAARHFGLTDSQIATGLAQYQPSPHRQRISARGGITIIDDTYNANPDAMNFALQALRETPATRRIAVLGDMLELGGWAEKLHRQIDVSGLDIVYTYRQLSENIPHQEHFTDKAALVKKLKELLRPGDAVLIKGSRSLQMETIVQELEK</sequence>
<dbReference type="EMBL" id="BGZO01000095">
    <property type="protein sequence ID" value="GBR77060.1"/>
    <property type="molecule type" value="Genomic_DNA"/>
</dbReference>
<keyword evidence="1 6" id="KW-0436">Ligase</keyword>
<gene>
    <name evidence="6" type="primary">murF</name>
    <name evidence="6" type="ORF">NO2_1515</name>
</gene>
<organism evidence="6 7">
    <name type="scientific">Candidatus Termititenax persephonae</name>
    <dbReference type="NCBI Taxonomy" id="2218525"/>
    <lineage>
        <taxon>Bacteria</taxon>
        <taxon>Bacillati</taxon>
        <taxon>Candidatus Margulisiibacteriota</taxon>
        <taxon>Candidatus Termititenacia</taxon>
        <taxon>Candidatus Termititenacales</taxon>
        <taxon>Candidatus Termititenacaceae</taxon>
        <taxon>Candidatus Termititenax</taxon>
    </lineage>
</organism>
<dbReference type="InterPro" id="IPR013221">
    <property type="entry name" value="Mur_ligase_cen"/>
</dbReference>
<reference evidence="6 7" key="1">
    <citation type="journal article" date="2019" name="ISME J.">
        <title>Genome analyses of uncultured TG2/ZB3 bacteria in 'Margulisbacteria' specifically attached to ectosymbiotic spirochetes of protists in the termite gut.</title>
        <authorList>
            <person name="Utami Y.D."/>
            <person name="Kuwahara H."/>
            <person name="Igai K."/>
            <person name="Murakami T."/>
            <person name="Sugaya K."/>
            <person name="Morikawa T."/>
            <person name="Nagura Y."/>
            <person name="Yuki M."/>
            <person name="Deevong P."/>
            <person name="Inoue T."/>
            <person name="Kihara K."/>
            <person name="Lo N."/>
            <person name="Yamada A."/>
            <person name="Ohkuma M."/>
            <person name="Hongoh Y."/>
        </authorList>
    </citation>
    <scope>NUCLEOTIDE SEQUENCE [LARGE SCALE GENOMIC DNA]</scope>
    <source>
        <strain evidence="6">NkOx7-02</strain>
    </source>
</reference>
<dbReference type="InterPro" id="IPR051046">
    <property type="entry name" value="MurCDEF_CellWall_CoF430Synth"/>
</dbReference>